<sequence length="412" mass="45304">MPPQSKPTNHITSFFDAYPSFTFNPTAPSSASEFRRLCQDVGWEKGAPDQKKAWKDFQIALAKQFNKLYGTDANNVKAWQRLCSTLKIEPVPGALKDAREAVLKIHVNPVDLIEGFKGSKEIKTFENEADLAEYSTKTGKLIWTSTPGVGALLQMLLNPRDLVLKDLERTPSPSSSASKSESQHPAPPNPNSEGFASTKAGEKGNADQKVAWRDFQDALARQFNSLYGVDVDNLKLWQRVCSTLKIAPLPANLEDAQEAVFKTHFNLVDLIEGYKGAREIKTFESDVELAEYSRRAGKIISESSPAAGALLQALIRRSVNAPLNRPMKPHRLGQNAVSRDKGGRGGKDLNKKAVRGRGGHGRGGVPSRVAEPEEDEGNKRKRDAARGATRKQLVQCSVERSGAFLYSDGEYE</sequence>
<name>A0A4Y7T3X6_COPMI</name>
<dbReference type="Proteomes" id="UP000298030">
    <property type="component" value="Unassembled WGS sequence"/>
</dbReference>
<feature type="compositionally biased region" description="Basic and acidic residues" evidence="1">
    <location>
        <begin position="338"/>
        <end position="351"/>
    </location>
</feature>
<gene>
    <name evidence="2" type="ORF">FA13DRAFT_1793708</name>
</gene>
<dbReference type="PANTHER" id="PTHR38846">
    <property type="entry name" value="C3H1-TYPE DOMAIN-CONTAINING PROTEIN"/>
    <property type="match status" value="1"/>
</dbReference>
<evidence type="ECO:0000313" key="2">
    <source>
        <dbReference type="EMBL" id="TEB28867.1"/>
    </source>
</evidence>
<accession>A0A4Y7T3X6</accession>
<evidence type="ECO:0000313" key="3">
    <source>
        <dbReference type="Proteomes" id="UP000298030"/>
    </source>
</evidence>
<dbReference type="OrthoDB" id="6105938at2759"/>
<feature type="region of interest" description="Disordered" evidence="1">
    <location>
        <begin position="322"/>
        <end position="393"/>
    </location>
</feature>
<evidence type="ECO:0000256" key="1">
    <source>
        <dbReference type="SAM" id="MobiDB-lite"/>
    </source>
</evidence>
<comment type="caution">
    <text evidence="2">The sequence shown here is derived from an EMBL/GenBank/DDBJ whole genome shotgun (WGS) entry which is preliminary data.</text>
</comment>
<proteinExistence type="predicted"/>
<feature type="region of interest" description="Disordered" evidence="1">
    <location>
        <begin position="167"/>
        <end position="203"/>
    </location>
</feature>
<organism evidence="2 3">
    <name type="scientific">Coprinellus micaceus</name>
    <name type="common">Glistening ink-cap mushroom</name>
    <name type="synonym">Coprinus micaceus</name>
    <dbReference type="NCBI Taxonomy" id="71717"/>
    <lineage>
        <taxon>Eukaryota</taxon>
        <taxon>Fungi</taxon>
        <taxon>Dikarya</taxon>
        <taxon>Basidiomycota</taxon>
        <taxon>Agaricomycotina</taxon>
        <taxon>Agaricomycetes</taxon>
        <taxon>Agaricomycetidae</taxon>
        <taxon>Agaricales</taxon>
        <taxon>Agaricineae</taxon>
        <taxon>Psathyrellaceae</taxon>
        <taxon>Coprinellus</taxon>
    </lineage>
</organism>
<reference evidence="2 3" key="1">
    <citation type="journal article" date="2019" name="Nat. Ecol. Evol.">
        <title>Megaphylogeny resolves global patterns of mushroom evolution.</title>
        <authorList>
            <person name="Varga T."/>
            <person name="Krizsan K."/>
            <person name="Foldi C."/>
            <person name="Dima B."/>
            <person name="Sanchez-Garcia M."/>
            <person name="Sanchez-Ramirez S."/>
            <person name="Szollosi G.J."/>
            <person name="Szarkandi J.G."/>
            <person name="Papp V."/>
            <person name="Albert L."/>
            <person name="Andreopoulos W."/>
            <person name="Angelini C."/>
            <person name="Antonin V."/>
            <person name="Barry K.W."/>
            <person name="Bougher N.L."/>
            <person name="Buchanan P."/>
            <person name="Buyck B."/>
            <person name="Bense V."/>
            <person name="Catcheside P."/>
            <person name="Chovatia M."/>
            <person name="Cooper J."/>
            <person name="Damon W."/>
            <person name="Desjardin D."/>
            <person name="Finy P."/>
            <person name="Geml J."/>
            <person name="Haridas S."/>
            <person name="Hughes K."/>
            <person name="Justo A."/>
            <person name="Karasinski D."/>
            <person name="Kautmanova I."/>
            <person name="Kiss B."/>
            <person name="Kocsube S."/>
            <person name="Kotiranta H."/>
            <person name="LaButti K.M."/>
            <person name="Lechner B.E."/>
            <person name="Liimatainen K."/>
            <person name="Lipzen A."/>
            <person name="Lukacs Z."/>
            <person name="Mihaltcheva S."/>
            <person name="Morgado L.N."/>
            <person name="Niskanen T."/>
            <person name="Noordeloos M.E."/>
            <person name="Ohm R.A."/>
            <person name="Ortiz-Santana B."/>
            <person name="Ovrebo C."/>
            <person name="Racz N."/>
            <person name="Riley R."/>
            <person name="Savchenko A."/>
            <person name="Shiryaev A."/>
            <person name="Soop K."/>
            <person name="Spirin V."/>
            <person name="Szebenyi C."/>
            <person name="Tomsovsky M."/>
            <person name="Tulloss R.E."/>
            <person name="Uehling J."/>
            <person name="Grigoriev I.V."/>
            <person name="Vagvolgyi C."/>
            <person name="Papp T."/>
            <person name="Martin F.M."/>
            <person name="Miettinen O."/>
            <person name="Hibbett D.S."/>
            <person name="Nagy L.G."/>
        </authorList>
    </citation>
    <scope>NUCLEOTIDE SEQUENCE [LARGE SCALE GENOMIC DNA]</scope>
    <source>
        <strain evidence="2 3">FP101781</strain>
    </source>
</reference>
<dbReference type="EMBL" id="QPFP01000030">
    <property type="protein sequence ID" value="TEB28867.1"/>
    <property type="molecule type" value="Genomic_DNA"/>
</dbReference>
<protein>
    <submittedName>
        <fullName evidence="2">Uncharacterized protein</fullName>
    </submittedName>
</protein>
<keyword evidence="3" id="KW-1185">Reference proteome</keyword>
<dbReference type="PANTHER" id="PTHR38846:SF1">
    <property type="entry name" value="C3H1-TYPE DOMAIN-CONTAINING PROTEIN"/>
    <property type="match status" value="1"/>
</dbReference>
<dbReference type="AlphaFoldDB" id="A0A4Y7T3X6"/>
<dbReference type="STRING" id="71717.A0A4Y7T3X6"/>